<keyword evidence="8" id="KW-1185">Reference proteome</keyword>
<accession>A0ABS0H227</accession>
<dbReference type="SUPFAM" id="SSF53098">
    <property type="entry name" value="Ribonuclease H-like"/>
    <property type="match status" value="1"/>
</dbReference>
<evidence type="ECO:0000256" key="5">
    <source>
        <dbReference type="ARBA" id="ARBA00023172"/>
    </source>
</evidence>
<dbReference type="InterPro" id="IPR051917">
    <property type="entry name" value="Transposase-Integrase"/>
</dbReference>
<evidence type="ECO:0000256" key="4">
    <source>
        <dbReference type="ARBA" id="ARBA00023125"/>
    </source>
</evidence>
<proteinExistence type="inferred from homology"/>
<dbReference type="PANTHER" id="PTHR10948">
    <property type="entry name" value="TRANSPOSASE"/>
    <property type="match status" value="1"/>
</dbReference>
<sequence length="343" mass="38842">MYPPLAAPKQAVSARYLSENERITIADEHRAGRSIRAIAALLERAPSTISREISRNSDPVAGDYHPFAAHQRAAARRPRPKPAKLHTNTELRGLVQELLDQRWSPEQICRTLSLKHPDRPELRLTHETIYQAVYRPDRGGLTRSRSPLLRTGRAYRKRRRSREQRIPRFTDRSKSIHDRPATADDRGMPGHWEGDLIMGAHNRTAIGTLVERSSRYVVLVHVPQGRNAAHFRDRLITVFSTLPAGLRQSLAWDQGVEMGRHAEFTVATSTPVYFCDPASPWQRGSNENTNGLLRQYFPKSSDLSVHTAEDLTAVAAELNNRPRKILGWDTPAQRFTRLLAEAA</sequence>
<dbReference type="InterPro" id="IPR001584">
    <property type="entry name" value="Integrase_cat-core"/>
</dbReference>
<dbReference type="Proteomes" id="UP000638560">
    <property type="component" value="Unassembled WGS sequence"/>
</dbReference>
<evidence type="ECO:0000256" key="3">
    <source>
        <dbReference type="ARBA" id="ARBA00022578"/>
    </source>
</evidence>
<dbReference type="PROSITE" id="PS01043">
    <property type="entry name" value="TRANSPOSASE_IS30"/>
    <property type="match status" value="1"/>
</dbReference>
<gene>
    <name evidence="7" type="ORF">I0C86_25265</name>
</gene>
<protein>
    <submittedName>
        <fullName evidence="7">IS30 family transposase</fullName>
    </submittedName>
</protein>
<dbReference type="InterPro" id="IPR036397">
    <property type="entry name" value="RNaseH_sf"/>
</dbReference>
<reference evidence="7 8" key="1">
    <citation type="submission" date="2020-11" db="EMBL/GenBank/DDBJ databases">
        <title>A novel isolate from a Black sea contaminated sediment with potential to produce alkanes: Plantactinospora alkalitolerans sp. nov.</title>
        <authorList>
            <person name="Carro L."/>
            <person name="Veyisoglu A."/>
            <person name="Guven K."/>
            <person name="Schumann P."/>
            <person name="Klenk H.-P."/>
            <person name="Sahin N."/>
        </authorList>
    </citation>
    <scope>NUCLEOTIDE SEQUENCE [LARGE SCALE GENOMIC DNA]</scope>
    <source>
        <strain evidence="7 8">S1510</strain>
    </source>
</reference>
<keyword evidence="5" id="KW-0233">DNA recombination</keyword>
<dbReference type="InterPro" id="IPR012337">
    <property type="entry name" value="RNaseH-like_sf"/>
</dbReference>
<dbReference type="NCBIfam" id="NF033563">
    <property type="entry name" value="transpos_IS30"/>
    <property type="match status" value="1"/>
</dbReference>
<keyword evidence="4" id="KW-0238">DNA-binding</keyword>
<comment type="function">
    <text evidence="1">Required for the transposition of the insertion element.</text>
</comment>
<comment type="similarity">
    <text evidence="2">Belongs to the transposase IS30 family.</text>
</comment>
<keyword evidence="3" id="KW-0815">Transposition</keyword>
<evidence type="ECO:0000313" key="8">
    <source>
        <dbReference type="Proteomes" id="UP000638560"/>
    </source>
</evidence>
<dbReference type="InterPro" id="IPR053392">
    <property type="entry name" value="Transposase_IS30-like"/>
</dbReference>
<organism evidence="7 8">
    <name type="scientific">Plantactinospora alkalitolerans</name>
    <dbReference type="NCBI Taxonomy" id="2789879"/>
    <lineage>
        <taxon>Bacteria</taxon>
        <taxon>Bacillati</taxon>
        <taxon>Actinomycetota</taxon>
        <taxon>Actinomycetes</taxon>
        <taxon>Micromonosporales</taxon>
        <taxon>Micromonosporaceae</taxon>
        <taxon>Plantactinospora</taxon>
    </lineage>
</organism>
<evidence type="ECO:0000259" key="6">
    <source>
        <dbReference type="PROSITE" id="PS50994"/>
    </source>
</evidence>
<evidence type="ECO:0000256" key="1">
    <source>
        <dbReference type="ARBA" id="ARBA00002190"/>
    </source>
</evidence>
<dbReference type="InterPro" id="IPR025246">
    <property type="entry name" value="IS30-like_HTH"/>
</dbReference>
<dbReference type="EMBL" id="JADPUN010000224">
    <property type="protein sequence ID" value="MBF9132234.1"/>
    <property type="molecule type" value="Genomic_DNA"/>
</dbReference>
<dbReference type="Pfam" id="PF13936">
    <property type="entry name" value="HTH_38"/>
    <property type="match status" value="1"/>
</dbReference>
<dbReference type="InterPro" id="IPR001598">
    <property type="entry name" value="Transposase_IS30_CS"/>
</dbReference>
<dbReference type="PANTHER" id="PTHR10948:SF23">
    <property type="entry name" value="TRANSPOSASE INSI FOR INSERTION SEQUENCE ELEMENT IS30A-RELATED"/>
    <property type="match status" value="1"/>
</dbReference>
<dbReference type="PROSITE" id="PS50994">
    <property type="entry name" value="INTEGRASE"/>
    <property type="match status" value="1"/>
</dbReference>
<comment type="caution">
    <text evidence="7">The sequence shown here is derived from an EMBL/GenBank/DDBJ whole genome shotgun (WGS) entry which is preliminary data.</text>
</comment>
<feature type="domain" description="Integrase catalytic" evidence="6">
    <location>
        <begin position="185"/>
        <end position="339"/>
    </location>
</feature>
<evidence type="ECO:0000313" key="7">
    <source>
        <dbReference type="EMBL" id="MBF9132234.1"/>
    </source>
</evidence>
<name>A0ABS0H227_9ACTN</name>
<evidence type="ECO:0000256" key="2">
    <source>
        <dbReference type="ARBA" id="ARBA00006363"/>
    </source>
</evidence>
<dbReference type="Gene3D" id="3.30.420.10">
    <property type="entry name" value="Ribonuclease H-like superfamily/Ribonuclease H"/>
    <property type="match status" value="1"/>
</dbReference>